<evidence type="ECO:0000256" key="2">
    <source>
        <dbReference type="ARBA" id="ARBA00022737"/>
    </source>
</evidence>
<dbReference type="Pfam" id="PF00096">
    <property type="entry name" value="zf-C2H2"/>
    <property type="match status" value="5"/>
</dbReference>
<dbReference type="Pfam" id="PF13912">
    <property type="entry name" value="zf-C2H2_6"/>
    <property type="match status" value="2"/>
</dbReference>
<feature type="domain" description="C2H2-type" evidence="6">
    <location>
        <begin position="478"/>
        <end position="505"/>
    </location>
</feature>
<keyword evidence="3 5" id="KW-0863">Zinc-finger</keyword>
<feature type="domain" description="C2H2-type" evidence="6">
    <location>
        <begin position="293"/>
        <end position="320"/>
    </location>
</feature>
<dbReference type="Gene3D" id="3.30.160.60">
    <property type="entry name" value="Classic Zinc Finger"/>
    <property type="match status" value="12"/>
</dbReference>
<name>A0ABP1R6T1_9HEXA</name>
<feature type="domain" description="C2H2-type" evidence="6">
    <location>
        <begin position="411"/>
        <end position="439"/>
    </location>
</feature>
<dbReference type="Proteomes" id="UP001642540">
    <property type="component" value="Unassembled WGS sequence"/>
</dbReference>
<feature type="domain" description="C2H2-type" evidence="6">
    <location>
        <begin position="264"/>
        <end position="292"/>
    </location>
</feature>
<feature type="domain" description="C2H2-type" evidence="6">
    <location>
        <begin position="61"/>
        <end position="84"/>
    </location>
</feature>
<evidence type="ECO:0000256" key="1">
    <source>
        <dbReference type="ARBA" id="ARBA00022723"/>
    </source>
</evidence>
<dbReference type="InterPro" id="IPR013087">
    <property type="entry name" value="Znf_C2H2_type"/>
</dbReference>
<evidence type="ECO:0000256" key="4">
    <source>
        <dbReference type="ARBA" id="ARBA00022833"/>
    </source>
</evidence>
<feature type="domain" description="C2H2-type" evidence="6">
    <location>
        <begin position="92"/>
        <end position="120"/>
    </location>
</feature>
<feature type="domain" description="C2H2-type" evidence="6">
    <location>
        <begin position="383"/>
        <end position="410"/>
    </location>
</feature>
<feature type="domain" description="C2H2-type" evidence="6">
    <location>
        <begin position="321"/>
        <end position="349"/>
    </location>
</feature>
<feature type="domain" description="C2H2-type" evidence="6">
    <location>
        <begin position="179"/>
        <end position="206"/>
    </location>
</feature>
<dbReference type="InterPro" id="IPR050752">
    <property type="entry name" value="C2H2-ZF_domain"/>
</dbReference>
<gene>
    <name evidence="7" type="ORF">ODALV1_LOCUS19385</name>
</gene>
<proteinExistence type="predicted"/>
<evidence type="ECO:0000313" key="8">
    <source>
        <dbReference type="Proteomes" id="UP001642540"/>
    </source>
</evidence>
<dbReference type="InterPro" id="IPR036236">
    <property type="entry name" value="Znf_C2H2_sf"/>
</dbReference>
<dbReference type="SMART" id="SM00355">
    <property type="entry name" value="ZnF_C2H2"/>
    <property type="match status" value="18"/>
</dbReference>
<keyword evidence="1" id="KW-0479">Metal-binding</keyword>
<evidence type="ECO:0000256" key="3">
    <source>
        <dbReference type="ARBA" id="ARBA00022771"/>
    </source>
</evidence>
<keyword evidence="2" id="KW-0677">Repeat</keyword>
<feature type="domain" description="C2H2-type" evidence="6">
    <location>
        <begin position="207"/>
        <end position="234"/>
    </location>
</feature>
<dbReference type="PANTHER" id="PTHR24384">
    <property type="entry name" value="FINGER PUTATIVE TRANSCRIPTION FACTOR FAMILY-RELATED"/>
    <property type="match status" value="1"/>
</dbReference>
<keyword evidence="4" id="KW-0862">Zinc</keyword>
<evidence type="ECO:0000259" key="6">
    <source>
        <dbReference type="PROSITE" id="PS50157"/>
    </source>
</evidence>
<comment type="caution">
    <text evidence="7">The sequence shown here is derived from an EMBL/GenBank/DDBJ whole genome shotgun (WGS) entry which is preliminary data.</text>
</comment>
<feature type="domain" description="C2H2-type" evidence="6">
    <location>
        <begin position="122"/>
        <end position="149"/>
    </location>
</feature>
<reference evidence="7 8" key="1">
    <citation type="submission" date="2024-08" db="EMBL/GenBank/DDBJ databases">
        <authorList>
            <person name="Cucini C."/>
            <person name="Frati F."/>
        </authorList>
    </citation>
    <scope>NUCLEOTIDE SEQUENCE [LARGE SCALE GENOMIC DNA]</scope>
</reference>
<organism evidence="7 8">
    <name type="scientific">Orchesella dallaii</name>
    <dbReference type="NCBI Taxonomy" id="48710"/>
    <lineage>
        <taxon>Eukaryota</taxon>
        <taxon>Metazoa</taxon>
        <taxon>Ecdysozoa</taxon>
        <taxon>Arthropoda</taxon>
        <taxon>Hexapoda</taxon>
        <taxon>Collembola</taxon>
        <taxon>Entomobryomorpha</taxon>
        <taxon>Entomobryoidea</taxon>
        <taxon>Orchesellidae</taxon>
        <taxon>Orchesellinae</taxon>
        <taxon>Orchesella</taxon>
    </lineage>
</organism>
<sequence length="537" mass="62781">MKKWICVFCSKSFPIVSLLESHLRQHTNERPFPCSICGKSFSEKSNLIRHIKTHNSTAKSHKCDQCSVAFSLAEHLKNHLINVHNVLNLPKEECPTCGKVFTKGPKMKGHQRRVHTQLEKTQQCIICKKWYLNIQQLMYHIRMHTGEKPFPCLKCPSSFSNNSHRSLHMITKHDVGVRLRCPVCNKSATSRSELEIHMRVHTNERPFPCSTCSKAFTTVVSLKTHMRVHAQEKPFCCNVCGKSYSTSRAYKAHCQRHISNTLNYQCKECPRSFYDKYSFKKHVKLVHRKERHFPCNICGRAFQSQNNRDRHINTHLKETPYKCEICGKRLKYLACLTAHMKTTHSNSERESFPCSKCPLILRSELDITRHYLLEHVGLKDEVYNCLFCNFRAKSWENLKSHYTKHTGERPYFCSGCPQSFGSFKYLRLHCQLFHSKDTKVVRKGERFPCAKCPYILYSALEFSRHYLLDHVGSNADFLKCLFCSFRSKSLRGLEYHYNKHTRERPYFCEECPESFSSLGCLSLHCRTIHTMTNIKIL</sequence>
<dbReference type="PROSITE" id="PS00028">
    <property type="entry name" value="ZINC_FINGER_C2H2_1"/>
    <property type="match status" value="14"/>
</dbReference>
<accession>A0ABP1R6T1</accession>
<evidence type="ECO:0000256" key="5">
    <source>
        <dbReference type="PROSITE-ProRule" id="PRU00042"/>
    </source>
</evidence>
<feature type="domain" description="C2H2-type" evidence="6">
    <location>
        <begin position="32"/>
        <end position="59"/>
    </location>
</feature>
<dbReference type="SUPFAM" id="SSF57667">
    <property type="entry name" value="beta-beta-alpha zinc fingers"/>
    <property type="match status" value="8"/>
</dbReference>
<feature type="domain" description="C2H2-type" evidence="6">
    <location>
        <begin position="4"/>
        <end position="31"/>
    </location>
</feature>
<keyword evidence="8" id="KW-1185">Reference proteome</keyword>
<feature type="domain" description="C2H2-type" evidence="6">
    <location>
        <begin position="235"/>
        <end position="262"/>
    </location>
</feature>
<protein>
    <recommendedName>
        <fullName evidence="6">C2H2-type domain-containing protein</fullName>
    </recommendedName>
</protein>
<dbReference type="EMBL" id="CAXLJM020000065">
    <property type="protein sequence ID" value="CAL8121444.1"/>
    <property type="molecule type" value="Genomic_DNA"/>
</dbReference>
<evidence type="ECO:0000313" key="7">
    <source>
        <dbReference type="EMBL" id="CAL8121444.1"/>
    </source>
</evidence>
<dbReference type="PROSITE" id="PS50157">
    <property type="entry name" value="ZINC_FINGER_C2H2_2"/>
    <property type="match status" value="15"/>
</dbReference>
<dbReference type="PANTHER" id="PTHR24384:SF192">
    <property type="entry name" value="ZINC FINGER AND BTB DOMAIN-CONTAINING PROTEIN 47"/>
    <property type="match status" value="1"/>
</dbReference>
<feature type="domain" description="C2H2-type" evidence="6">
    <location>
        <begin position="506"/>
        <end position="534"/>
    </location>
</feature>